<dbReference type="InterPro" id="IPR051022">
    <property type="entry name" value="Notch_Cell-Fate_Det"/>
</dbReference>
<feature type="domain" description="EGF-like" evidence="14">
    <location>
        <begin position="330"/>
        <end position="365"/>
    </location>
</feature>
<evidence type="ECO:0000256" key="10">
    <source>
        <dbReference type="ARBA" id="ARBA00023157"/>
    </source>
</evidence>
<evidence type="ECO:0000313" key="16">
    <source>
        <dbReference type="Proteomes" id="UP000887565"/>
    </source>
</evidence>
<keyword evidence="3 12" id="KW-0245">EGF-like domain</keyword>
<dbReference type="PROSITE" id="PS51670">
    <property type="entry name" value="SHKT"/>
    <property type="match status" value="1"/>
</dbReference>
<evidence type="ECO:0000256" key="9">
    <source>
        <dbReference type="ARBA" id="ARBA00023136"/>
    </source>
</evidence>
<dbReference type="PROSITE" id="PS01186">
    <property type="entry name" value="EGF_2"/>
    <property type="match status" value="1"/>
</dbReference>
<dbReference type="Pfam" id="PF12661">
    <property type="entry name" value="hEGF"/>
    <property type="match status" value="2"/>
</dbReference>
<dbReference type="InterPro" id="IPR000742">
    <property type="entry name" value="EGF"/>
</dbReference>
<evidence type="ECO:0000256" key="5">
    <source>
        <dbReference type="ARBA" id="ARBA00022729"/>
    </source>
</evidence>
<feature type="disulfide bond" evidence="12">
    <location>
        <begin position="393"/>
        <end position="402"/>
    </location>
</feature>
<evidence type="ECO:0000256" key="2">
    <source>
        <dbReference type="ARBA" id="ARBA00022475"/>
    </source>
</evidence>
<evidence type="ECO:0000256" key="12">
    <source>
        <dbReference type="PROSITE-ProRule" id="PRU00076"/>
    </source>
</evidence>
<keyword evidence="8" id="KW-1133">Transmembrane helix</keyword>
<organism evidence="16 17">
    <name type="scientific">Romanomermis culicivorax</name>
    <name type="common">Nematode worm</name>
    <dbReference type="NCBI Taxonomy" id="13658"/>
    <lineage>
        <taxon>Eukaryota</taxon>
        <taxon>Metazoa</taxon>
        <taxon>Ecdysozoa</taxon>
        <taxon>Nematoda</taxon>
        <taxon>Enoplea</taxon>
        <taxon>Dorylaimia</taxon>
        <taxon>Mermithida</taxon>
        <taxon>Mermithoidea</taxon>
        <taxon>Mermithidae</taxon>
        <taxon>Romanomermis</taxon>
    </lineage>
</organism>
<keyword evidence="7" id="KW-0106">Calcium</keyword>
<dbReference type="PANTHER" id="PTHR24049">
    <property type="entry name" value="CRUMBS FAMILY MEMBER"/>
    <property type="match status" value="1"/>
</dbReference>
<feature type="disulfide bond" evidence="12">
    <location>
        <begin position="282"/>
        <end position="291"/>
    </location>
</feature>
<feature type="domain" description="EGF-like" evidence="14">
    <location>
        <begin position="254"/>
        <end position="292"/>
    </location>
</feature>
<protein>
    <submittedName>
        <fullName evidence="17">Uncharacterized protein</fullName>
    </submittedName>
</protein>
<feature type="disulfide bond" evidence="12">
    <location>
        <begin position="355"/>
        <end position="364"/>
    </location>
</feature>
<evidence type="ECO:0000256" key="13">
    <source>
        <dbReference type="SAM" id="MobiDB-lite"/>
    </source>
</evidence>
<evidence type="ECO:0000259" key="15">
    <source>
        <dbReference type="PROSITE" id="PS51670"/>
    </source>
</evidence>
<evidence type="ECO:0000256" key="4">
    <source>
        <dbReference type="ARBA" id="ARBA00022692"/>
    </source>
</evidence>
<keyword evidence="10 12" id="KW-1015">Disulfide bond</keyword>
<dbReference type="Pfam" id="PF01549">
    <property type="entry name" value="ShK"/>
    <property type="match status" value="1"/>
</dbReference>
<sequence length="581" mass="65262">MKPSLHNKLTDAQQEPPPFTFSVSNAKGKNIRYYRKNSTYTGNEQKPLKWALIQARLSTAKGDIIGHLRSGEFLMEERWIDQGLSIQKCPLVMNDSMMVTNTREKSSFQAQWKPHANDGPVQISFVVDEEKYWTQWAPKSGLLLPVSMKTNRKKNKKGENENGLKLSAPKIKVEKFSKGKQLEVKISTTESTDLVAQATTTIETNTSSAEAIIIERIEPRDSSGDNKGIFHSIKAVERPKATNFPSESQPRQLITNYCGSNPCANGGTCTNIPSLDKYDCSCSGNWTGVNCEVANFCMHHKCQNGAICLNNEDDYSCDCSQGWAGQYCDKPCPAGFCLNGGSCTVDDTDHTFCVCKLGYVGDRCETDFDDCASNPCKFGSTCIDRLGHFDCQCTPGYMGERCHRQCQDIYKSCEFWEEQDRCESMRPSTKFFDINCAVTCGQCTFDNTSVLDNMPLPPILEPLEFLIGKWLVNNTNRLRYPVDFPDATKHYYESLEFSIPNVAMFGTPSINYSAIAQSIEDPSDIQTTVGFMSLNPSFKPLSRVFRLEGSYLQETFQRKSNDSRNSDVDSITKYYFKQPVS</sequence>
<evidence type="ECO:0000313" key="17">
    <source>
        <dbReference type="WBParaSite" id="nRc.2.0.1.t25039-RA"/>
    </source>
</evidence>
<keyword evidence="2" id="KW-1003">Cell membrane</keyword>
<dbReference type="SMART" id="SM00179">
    <property type="entry name" value="EGF_CA"/>
    <property type="match status" value="3"/>
</dbReference>
<comment type="caution">
    <text evidence="12">Lacks conserved residue(s) required for the propagation of feature annotation.</text>
</comment>
<keyword evidence="16" id="KW-1185">Reference proteome</keyword>
<dbReference type="Gene3D" id="2.40.128.20">
    <property type="match status" value="1"/>
</dbReference>
<evidence type="ECO:0000259" key="14">
    <source>
        <dbReference type="PROSITE" id="PS50026"/>
    </source>
</evidence>
<evidence type="ECO:0000256" key="7">
    <source>
        <dbReference type="ARBA" id="ARBA00022837"/>
    </source>
</evidence>
<comment type="subcellular location">
    <subcellularLocation>
        <location evidence="1">Cell membrane</location>
        <topology evidence="1">Single-pass type I membrane protein</topology>
    </subcellularLocation>
</comment>
<accession>A0A915JFS7</accession>
<evidence type="ECO:0000256" key="6">
    <source>
        <dbReference type="ARBA" id="ARBA00022737"/>
    </source>
</evidence>
<evidence type="ECO:0000256" key="3">
    <source>
        <dbReference type="ARBA" id="ARBA00022536"/>
    </source>
</evidence>
<dbReference type="SMART" id="SM00181">
    <property type="entry name" value="EGF"/>
    <property type="match status" value="4"/>
</dbReference>
<evidence type="ECO:0000256" key="11">
    <source>
        <dbReference type="ARBA" id="ARBA00023180"/>
    </source>
</evidence>
<dbReference type="SUPFAM" id="SSF57196">
    <property type="entry name" value="EGF/Laminin"/>
    <property type="match status" value="4"/>
</dbReference>
<dbReference type="Proteomes" id="UP000887565">
    <property type="component" value="Unplaced"/>
</dbReference>
<keyword evidence="4" id="KW-0812">Transmembrane</keyword>
<feature type="region of interest" description="Disordered" evidence="13">
    <location>
        <begin position="1"/>
        <end position="22"/>
    </location>
</feature>
<dbReference type="InterPro" id="IPR000152">
    <property type="entry name" value="EGF-type_Asp/Asn_hydroxyl_site"/>
</dbReference>
<reference evidence="17" key="1">
    <citation type="submission" date="2022-11" db="UniProtKB">
        <authorList>
            <consortium name="WormBaseParasite"/>
        </authorList>
    </citation>
    <scope>IDENTIFICATION</scope>
</reference>
<name>A0A915JFS7_ROMCU</name>
<dbReference type="GO" id="GO:0005509">
    <property type="term" value="F:calcium ion binding"/>
    <property type="evidence" value="ECO:0007669"/>
    <property type="project" value="InterPro"/>
</dbReference>
<dbReference type="PROSITE" id="PS00022">
    <property type="entry name" value="EGF_1"/>
    <property type="match status" value="4"/>
</dbReference>
<dbReference type="PROSITE" id="PS00010">
    <property type="entry name" value="ASX_HYDROXYL"/>
    <property type="match status" value="2"/>
</dbReference>
<dbReference type="GO" id="GO:0005886">
    <property type="term" value="C:plasma membrane"/>
    <property type="evidence" value="ECO:0007669"/>
    <property type="project" value="UniProtKB-SubCell"/>
</dbReference>
<feature type="disulfide bond" evidence="12">
    <location>
        <begin position="319"/>
        <end position="328"/>
    </location>
</feature>
<keyword evidence="5" id="KW-0732">Signal</keyword>
<feature type="disulfide bond" evidence="12">
    <location>
        <begin position="263"/>
        <end position="280"/>
    </location>
</feature>
<dbReference type="PROSITE" id="PS01187">
    <property type="entry name" value="EGF_CA"/>
    <property type="match status" value="1"/>
</dbReference>
<dbReference type="OMA" id="FKGRTHK"/>
<dbReference type="FunFam" id="2.10.25.10:FF:000391">
    <property type="entry name" value="Weary, isoform C"/>
    <property type="match status" value="1"/>
</dbReference>
<keyword evidence="9" id="KW-0472">Membrane</keyword>
<dbReference type="InterPro" id="IPR001881">
    <property type="entry name" value="EGF-like_Ca-bd_dom"/>
</dbReference>
<proteinExistence type="predicted"/>
<dbReference type="GO" id="GO:0007154">
    <property type="term" value="P:cell communication"/>
    <property type="evidence" value="ECO:0007669"/>
    <property type="project" value="UniProtKB-ARBA"/>
</dbReference>
<evidence type="ECO:0000256" key="8">
    <source>
        <dbReference type="ARBA" id="ARBA00022989"/>
    </source>
</evidence>
<feature type="domain" description="EGF-like" evidence="14">
    <location>
        <begin position="367"/>
        <end position="403"/>
    </location>
</feature>
<keyword evidence="6" id="KW-0677">Repeat</keyword>
<dbReference type="InterPro" id="IPR012674">
    <property type="entry name" value="Calycin"/>
</dbReference>
<dbReference type="InterPro" id="IPR003582">
    <property type="entry name" value="ShKT_dom"/>
</dbReference>
<feature type="domain" description="EGF-like" evidence="14">
    <location>
        <begin position="293"/>
        <end position="329"/>
    </location>
</feature>
<keyword evidence="11" id="KW-0325">Glycoprotein</keyword>
<feature type="domain" description="ShKT" evidence="15">
    <location>
        <begin position="406"/>
        <end position="443"/>
    </location>
</feature>
<dbReference type="SUPFAM" id="SSF50814">
    <property type="entry name" value="Lipocalins"/>
    <property type="match status" value="1"/>
</dbReference>
<dbReference type="PROSITE" id="PS50026">
    <property type="entry name" value="EGF_3"/>
    <property type="match status" value="4"/>
</dbReference>
<dbReference type="Pfam" id="PF00008">
    <property type="entry name" value="EGF"/>
    <property type="match status" value="1"/>
</dbReference>
<dbReference type="AlphaFoldDB" id="A0A915JFS7"/>
<evidence type="ECO:0000256" key="1">
    <source>
        <dbReference type="ARBA" id="ARBA00004251"/>
    </source>
</evidence>
<dbReference type="InterPro" id="IPR018097">
    <property type="entry name" value="EGF_Ca-bd_CS"/>
</dbReference>
<dbReference type="Gene3D" id="2.10.25.10">
    <property type="entry name" value="Laminin"/>
    <property type="match status" value="4"/>
</dbReference>
<dbReference type="WBParaSite" id="nRc.2.0.1.t25039-RA">
    <property type="protein sequence ID" value="nRc.2.0.1.t25039-RA"/>
    <property type="gene ID" value="nRc.2.0.1.g25039"/>
</dbReference>
<dbReference type="InterPro" id="IPR013032">
    <property type="entry name" value="EGF-like_CS"/>
</dbReference>
<dbReference type="SMART" id="SM00254">
    <property type="entry name" value="ShKT"/>
    <property type="match status" value="1"/>
</dbReference>
<dbReference type="CDD" id="cd00054">
    <property type="entry name" value="EGF_CA"/>
    <property type="match status" value="4"/>
</dbReference>
<dbReference type="GO" id="GO:0023052">
    <property type="term" value="P:signaling"/>
    <property type="evidence" value="ECO:0007669"/>
    <property type="project" value="UniProtKB-ARBA"/>
</dbReference>